<accession>A0A5M8FD25</accession>
<dbReference type="PANTHER" id="PTHR36454:SF1">
    <property type="entry name" value="DUF1015 DOMAIN-CONTAINING PROTEIN"/>
    <property type="match status" value="1"/>
</dbReference>
<protein>
    <submittedName>
        <fullName evidence="1">DUF1015 domain-containing protein</fullName>
    </submittedName>
</protein>
<comment type="caution">
    <text evidence="1">The sequence shown here is derived from an EMBL/GenBank/DDBJ whole genome shotgun (WGS) entry which is preliminary data.</text>
</comment>
<dbReference type="PANTHER" id="PTHR36454">
    <property type="entry name" value="LMO2823 PROTEIN"/>
    <property type="match status" value="1"/>
</dbReference>
<reference evidence="1 2" key="1">
    <citation type="submission" date="2019-09" db="EMBL/GenBank/DDBJ databases">
        <title>Whole-genome sequence of the purple sulfur bacterium Thiohalocapsa marina DSM 19078.</title>
        <authorList>
            <person name="Kyndt J.A."/>
            <person name="Meyer T.E."/>
        </authorList>
    </citation>
    <scope>NUCLEOTIDE SEQUENCE [LARGE SCALE GENOMIC DNA]</scope>
    <source>
        <strain evidence="1 2">DSM 19078</strain>
    </source>
</reference>
<proteinExistence type="predicted"/>
<dbReference type="AlphaFoldDB" id="A0A5M8FD25"/>
<gene>
    <name evidence="1" type="ORF">F2Q65_17710</name>
</gene>
<dbReference type="OrthoDB" id="9781616at2"/>
<dbReference type="RefSeq" id="WP_150094734.1">
    <property type="nucleotide sequence ID" value="NZ_JBFUOH010000097.1"/>
</dbReference>
<dbReference type="InterPro" id="IPR008323">
    <property type="entry name" value="UCP033563"/>
</dbReference>
<dbReference type="Pfam" id="PF06245">
    <property type="entry name" value="DUF1015"/>
    <property type="match status" value="1"/>
</dbReference>
<evidence type="ECO:0000313" key="2">
    <source>
        <dbReference type="Proteomes" id="UP000322981"/>
    </source>
</evidence>
<evidence type="ECO:0000313" key="1">
    <source>
        <dbReference type="EMBL" id="KAA6182569.1"/>
    </source>
</evidence>
<dbReference type="EMBL" id="VWXX01000044">
    <property type="protein sequence ID" value="KAA6182569.1"/>
    <property type="molecule type" value="Genomic_DNA"/>
</dbReference>
<dbReference type="PIRSF" id="PIRSF033563">
    <property type="entry name" value="UCP033563"/>
    <property type="match status" value="1"/>
</dbReference>
<organism evidence="1 2">
    <name type="scientific">Thiohalocapsa marina</name>
    <dbReference type="NCBI Taxonomy" id="424902"/>
    <lineage>
        <taxon>Bacteria</taxon>
        <taxon>Pseudomonadati</taxon>
        <taxon>Pseudomonadota</taxon>
        <taxon>Gammaproteobacteria</taxon>
        <taxon>Chromatiales</taxon>
        <taxon>Chromatiaceae</taxon>
        <taxon>Thiohalocapsa</taxon>
    </lineage>
</organism>
<name>A0A5M8FD25_9GAMM</name>
<keyword evidence="2" id="KW-1185">Reference proteome</keyword>
<sequence>MPLIKPFAGLRPAPGRAAEVAAPPYDVVTADEARRLVAGRPWSFLHVSRPEVDLPPQTAPYDHSVYARARDNLRHMLAQGVLLRDPAPAYYVYRLSMGAHRQTGLVAAASVAAYDDGRIRRHELTRPAKEDDRVRQIDALQAQTGPVLLVYRARAEVDALLAQQSQGPAEVDITAADGVRHELWVIDAADKIARIGAWFDAMEALYIADGHHRSAAASRVAAAGRAADPDPDPNQADARQFFLSVLFPHDQMQILPYNRVVRDLNGLEPQDFLRRVAERFQVAPEACPVQPAHPAEFGLYLDHCWYRLRLDAAHIPRHDPVRRLDVSLLQEHLIEPILGIADPRRDERIDFVGGIRGLAGLVDRVDNGDMRLALSLHPTSMDDLMTVADAGACMPPKSTWFEPKLADGLVSHPFDAAADTGG</sequence>
<dbReference type="Proteomes" id="UP000322981">
    <property type="component" value="Unassembled WGS sequence"/>
</dbReference>